<reference evidence="1 2" key="1">
    <citation type="submission" date="2015-12" db="EMBL/GenBank/DDBJ databases">
        <title>Complete genome of Roseateles depolymerans KCTC 42856.</title>
        <authorList>
            <person name="Kim K.M."/>
        </authorList>
    </citation>
    <scope>NUCLEOTIDE SEQUENCE [LARGE SCALE GENOMIC DNA]</scope>
    <source>
        <strain evidence="1 2">KCTC 42856</strain>
    </source>
</reference>
<dbReference type="STRING" id="76731.RD2015_758"/>
<dbReference type="InterPro" id="IPR023198">
    <property type="entry name" value="PGP-like_dom2"/>
</dbReference>
<proteinExistence type="predicted"/>
<evidence type="ECO:0000313" key="2">
    <source>
        <dbReference type="Proteomes" id="UP000060699"/>
    </source>
</evidence>
<dbReference type="SFLD" id="SFLDS00003">
    <property type="entry name" value="Haloacid_Dehalogenase"/>
    <property type="match status" value="1"/>
</dbReference>
<dbReference type="PANTHER" id="PTHR47478">
    <property type="match status" value="1"/>
</dbReference>
<dbReference type="PANTHER" id="PTHR47478:SF1">
    <property type="entry name" value="PYRIMIDINE 5'-NUCLEOTIDASE YJJG"/>
    <property type="match status" value="1"/>
</dbReference>
<dbReference type="Pfam" id="PF00702">
    <property type="entry name" value="Hydrolase"/>
    <property type="match status" value="1"/>
</dbReference>
<dbReference type="OrthoDB" id="148966at2"/>
<dbReference type="GO" id="GO:0008253">
    <property type="term" value="F:5'-nucleotidase activity"/>
    <property type="evidence" value="ECO:0007669"/>
    <property type="project" value="InterPro"/>
</dbReference>
<dbReference type="SUPFAM" id="SSF56784">
    <property type="entry name" value="HAD-like"/>
    <property type="match status" value="1"/>
</dbReference>
<dbReference type="NCBIfam" id="TIGR01549">
    <property type="entry name" value="HAD-SF-IA-v1"/>
    <property type="match status" value="1"/>
</dbReference>
<dbReference type="InterPro" id="IPR052550">
    <property type="entry name" value="Pyrimidine_5'-ntase_YjjG"/>
</dbReference>
<protein>
    <submittedName>
        <fullName evidence="1">Haloacid dehalogenase-like hydrolase</fullName>
    </submittedName>
</protein>
<dbReference type="EMBL" id="CP013729">
    <property type="protein sequence ID" value="ALV05254.1"/>
    <property type="molecule type" value="Genomic_DNA"/>
</dbReference>
<dbReference type="AlphaFoldDB" id="A0A0U3CVA8"/>
<dbReference type="PATRIC" id="fig|76731.3.peg.769"/>
<dbReference type="NCBIfam" id="TIGR02254">
    <property type="entry name" value="YjjG_YfnB"/>
    <property type="match status" value="1"/>
</dbReference>
<dbReference type="SFLD" id="SFLDG01129">
    <property type="entry name" value="C1.5:_HAD__Beta-PGM__Phosphata"/>
    <property type="match status" value="1"/>
</dbReference>
<keyword evidence="1" id="KW-0378">Hydrolase</keyword>
<dbReference type="Proteomes" id="UP000060699">
    <property type="component" value="Chromosome"/>
</dbReference>
<dbReference type="KEGG" id="rdp:RD2015_758"/>
<name>A0A0U3CVA8_9BURK</name>
<gene>
    <name evidence="1" type="ORF">RD2015_758</name>
</gene>
<dbReference type="RefSeq" id="WP_058933759.1">
    <property type="nucleotide sequence ID" value="NZ_CP013729.1"/>
</dbReference>
<dbReference type="InterPro" id="IPR011951">
    <property type="entry name" value="HAD-SF_hydro_IA_YjjG/PynA"/>
</dbReference>
<dbReference type="InterPro" id="IPR006439">
    <property type="entry name" value="HAD-SF_hydro_IA"/>
</dbReference>
<dbReference type="InterPro" id="IPR023214">
    <property type="entry name" value="HAD_sf"/>
</dbReference>
<accession>A0A0U3CVA8</accession>
<evidence type="ECO:0000313" key="1">
    <source>
        <dbReference type="EMBL" id="ALV05254.1"/>
    </source>
</evidence>
<organism evidence="1 2">
    <name type="scientific">Roseateles depolymerans</name>
    <dbReference type="NCBI Taxonomy" id="76731"/>
    <lineage>
        <taxon>Bacteria</taxon>
        <taxon>Pseudomonadati</taxon>
        <taxon>Pseudomonadota</taxon>
        <taxon>Betaproteobacteria</taxon>
        <taxon>Burkholderiales</taxon>
        <taxon>Sphaerotilaceae</taxon>
        <taxon>Roseateles</taxon>
    </lineage>
</organism>
<dbReference type="Gene3D" id="3.40.50.1000">
    <property type="entry name" value="HAD superfamily/HAD-like"/>
    <property type="match status" value="1"/>
</dbReference>
<dbReference type="Gene3D" id="1.10.150.240">
    <property type="entry name" value="Putative phosphatase, domain 2"/>
    <property type="match status" value="1"/>
</dbReference>
<dbReference type="InterPro" id="IPR036412">
    <property type="entry name" value="HAD-like_sf"/>
</dbReference>
<keyword evidence="2" id="KW-1185">Reference proteome</keyword>
<sequence>MKYRLFLLDLDDTLLDFQASERQAFARMLQGLGHEAPLDAMYRDYQAINQSLWRQFEQGAVSKDALKVERFRATFALHAPGLDAQTASERYLDMLAGTAVLIDGAMALCEALAAVGEVGVITNGVERIQTRRIEASGLGRFIRFVATSEACGHAKPDPRFFQDAVAKARQFDRAHTVIIGDRLDADILGAQRFGIDSCWFNPLQAPATPDLRPSCEVRRLDEVVPALQALSRRDAA</sequence>